<evidence type="ECO:0000313" key="10">
    <source>
        <dbReference type="EMBL" id="MPN03174.1"/>
    </source>
</evidence>
<dbReference type="PANTHER" id="PTHR11956">
    <property type="entry name" value="ARGINYL-TRNA SYNTHETASE"/>
    <property type="match status" value="1"/>
</dbReference>
<evidence type="ECO:0000256" key="5">
    <source>
        <dbReference type="ARBA" id="ARBA00022840"/>
    </source>
</evidence>
<evidence type="ECO:0000256" key="2">
    <source>
        <dbReference type="ARBA" id="ARBA00012837"/>
    </source>
</evidence>
<dbReference type="SMART" id="SM00836">
    <property type="entry name" value="DALR_1"/>
    <property type="match status" value="1"/>
</dbReference>
<protein>
    <recommendedName>
        <fullName evidence="2">arginine--tRNA ligase</fullName>
        <ecNumber evidence="2">6.1.1.19</ecNumber>
    </recommendedName>
</protein>
<keyword evidence="4" id="KW-0547">Nucleotide-binding</keyword>
<dbReference type="EMBL" id="VSSQ01049100">
    <property type="protein sequence ID" value="MPN03174.1"/>
    <property type="molecule type" value="Genomic_DNA"/>
</dbReference>
<comment type="caution">
    <text evidence="10">The sequence shown here is derived from an EMBL/GenBank/DDBJ whole genome shotgun (WGS) entry which is preliminary data.</text>
</comment>
<keyword evidence="3 10" id="KW-0436">Ligase</keyword>
<dbReference type="CDD" id="cd07956">
    <property type="entry name" value="Anticodon_Ia_Arg"/>
    <property type="match status" value="1"/>
</dbReference>
<dbReference type="NCBIfam" id="TIGR00456">
    <property type="entry name" value="argS"/>
    <property type="match status" value="1"/>
</dbReference>
<evidence type="ECO:0000259" key="9">
    <source>
        <dbReference type="SMART" id="SM00836"/>
    </source>
</evidence>
<feature type="domain" description="DALR anticodon binding" evidence="9">
    <location>
        <begin position="187"/>
        <end position="300"/>
    </location>
</feature>
<dbReference type="Gene3D" id="3.40.50.620">
    <property type="entry name" value="HUPs"/>
    <property type="match status" value="1"/>
</dbReference>
<dbReference type="GO" id="GO:0006420">
    <property type="term" value="P:arginyl-tRNA aminoacylation"/>
    <property type="evidence" value="ECO:0007669"/>
    <property type="project" value="InterPro"/>
</dbReference>
<dbReference type="InterPro" id="IPR008909">
    <property type="entry name" value="DALR_anticod-bd"/>
</dbReference>
<evidence type="ECO:0000256" key="4">
    <source>
        <dbReference type="ARBA" id="ARBA00022741"/>
    </source>
</evidence>
<dbReference type="InterPro" id="IPR009080">
    <property type="entry name" value="tRNAsynth_Ia_anticodon-bd"/>
</dbReference>
<dbReference type="SUPFAM" id="SSF52374">
    <property type="entry name" value="Nucleotidylyl transferase"/>
    <property type="match status" value="1"/>
</dbReference>
<name>A0A645ERM6_9ZZZZ</name>
<dbReference type="InterPro" id="IPR014729">
    <property type="entry name" value="Rossmann-like_a/b/a_fold"/>
</dbReference>
<dbReference type="Pfam" id="PF05746">
    <property type="entry name" value="DALR_1"/>
    <property type="match status" value="1"/>
</dbReference>
<evidence type="ECO:0000256" key="8">
    <source>
        <dbReference type="ARBA" id="ARBA00049339"/>
    </source>
</evidence>
<comment type="similarity">
    <text evidence="1">Belongs to the class-I aminoacyl-tRNA synthetase family.</text>
</comment>
<dbReference type="Gene3D" id="1.10.730.10">
    <property type="entry name" value="Isoleucyl-tRNA Synthetase, Domain 1"/>
    <property type="match status" value="1"/>
</dbReference>
<dbReference type="InterPro" id="IPR035684">
    <property type="entry name" value="ArgRS_core"/>
</dbReference>
<keyword evidence="7" id="KW-0030">Aminoacyl-tRNA synthetase</keyword>
<keyword evidence="6" id="KW-0648">Protein biosynthesis</keyword>
<dbReference type="AlphaFoldDB" id="A0A645ERM6"/>
<dbReference type="EC" id="6.1.1.19" evidence="2"/>
<dbReference type="FunFam" id="1.10.730.10:FF:000006">
    <property type="entry name" value="Arginyl-tRNA synthetase 2, mitochondrial"/>
    <property type="match status" value="1"/>
</dbReference>
<comment type="catalytic activity">
    <reaction evidence="8">
        <text>tRNA(Arg) + L-arginine + ATP = L-arginyl-tRNA(Arg) + AMP + diphosphate</text>
        <dbReference type="Rhea" id="RHEA:20301"/>
        <dbReference type="Rhea" id="RHEA-COMP:9658"/>
        <dbReference type="Rhea" id="RHEA-COMP:9673"/>
        <dbReference type="ChEBI" id="CHEBI:30616"/>
        <dbReference type="ChEBI" id="CHEBI:32682"/>
        <dbReference type="ChEBI" id="CHEBI:33019"/>
        <dbReference type="ChEBI" id="CHEBI:78442"/>
        <dbReference type="ChEBI" id="CHEBI:78513"/>
        <dbReference type="ChEBI" id="CHEBI:456215"/>
        <dbReference type="EC" id="6.1.1.19"/>
    </reaction>
</comment>
<dbReference type="PANTHER" id="PTHR11956:SF5">
    <property type="entry name" value="ARGININE--TRNA LIGASE, CYTOPLASMIC"/>
    <property type="match status" value="1"/>
</dbReference>
<dbReference type="Pfam" id="PF00750">
    <property type="entry name" value="tRNA-synt_1d"/>
    <property type="match status" value="1"/>
</dbReference>
<dbReference type="SUPFAM" id="SSF47323">
    <property type="entry name" value="Anticodon-binding domain of a subclass of class I aminoacyl-tRNA synthetases"/>
    <property type="match status" value="1"/>
</dbReference>
<dbReference type="GO" id="GO:0005524">
    <property type="term" value="F:ATP binding"/>
    <property type="evidence" value="ECO:0007669"/>
    <property type="project" value="UniProtKB-KW"/>
</dbReference>
<dbReference type="GO" id="GO:0004814">
    <property type="term" value="F:arginine-tRNA ligase activity"/>
    <property type="evidence" value="ECO:0007669"/>
    <property type="project" value="UniProtKB-EC"/>
</dbReference>
<gene>
    <name evidence="10" type="primary">argS_49</name>
    <name evidence="10" type="ORF">SDC9_150399</name>
</gene>
<dbReference type="InterPro" id="IPR001278">
    <property type="entry name" value="Arg-tRNA-ligase"/>
</dbReference>
<evidence type="ECO:0000256" key="7">
    <source>
        <dbReference type="ARBA" id="ARBA00023146"/>
    </source>
</evidence>
<evidence type="ECO:0000256" key="3">
    <source>
        <dbReference type="ARBA" id="ARBA00022598"/>
    </source>
</evidence>
<accession>A0A645ERM6</accession>
<keyword evidence="5" id="KW-0067">ATP-binding</keyword>
<proteinExistence type="inferred from homology"/>
<organism evidence="10">
    <name type="scientific">bioreactor metagenome</name>
    <dbReference type="NCBI Taxonomy" id="1076179"/>
    <lineage>
        <taxon>unclassified sequences</taxon>
        <taxon>metagenomes</taxon>
        <taxon>ecological metagenomes</taxon>
    </lineage>
</organism>
<evidence type="ECO:0000256" key="1">
    <source>
        <dbReference type="ARBA" id="ARBA00005594"/>
    </source>
</evidence>
<sequence length="300" mass="34284">MPQVIDQIRAKGILTESQGAQVVMLDEWNMPPAIILKSDGSTIYCTRDVTAAIYRKQTYDFDKCLYVVGSPQSLHFRQVFKVVELMGNEWAKDLIHVGFGLVKFQGMKFSTREGKVFYLTDLLKEAIQRARDIIEEKNPELENKEEVARKIGIGGVKFIYLKNSREKEIMFDLNEVLNFDGETAPYVQYTYARGRSILRKNVSTGEGDLTALKEKEEFELAKVLEHYNDAKREALEKYEPSVFTRYILDVAKTFNKFYNNINIGNSEPALRNARLKLVEATCQVIANGLGLLGIDVVERM</sequence>
<evidence type="ECO:0000256" key="6">
    <source>
        <dbReference type="ARBA" id="ARBA00022917"/>
    </source>
</evidence>
<reference evidence="10" key="1">
    <citation type="submission" date="2019-08" db="EMBL/GenBank/DDBJ databases">
        <authorList>
            <person name="Kucharzyk K."/>
            <person name="Murdoch R.W."/>
            <person name="Higgins S."/>
            <person name="Loffler F."/>
        </authorList>
    </citation>
    <scope>NUCLEOTIDE SEQUENCE</scope>
</reference>